<evidence type="ECO:0000313" key="7">
    <source>
        <dbReference type="Proteomes" id="UP000078454"/>
    </source>
</evidence>
<evidence type="ECO:0000256" key="1">
    <source>
        <dbReference type="ARBA" id="ARBA00022714"/>
    </source>
</evidence>
<dbReference type="GO" id="GO:0004497">
    <property type="term" value="F:monooxygenase activity"/>
    <property type="evidence" value="ECO:0007669"/>
    <property type="project" value="UniProtKB-ARBA"/>
</dbReference>
<comment type="caution">
    <text evidence="6">The sequence shown here is derived from an EMBL/GenBank/DDBJ whole genome shotgun (WGS) entry which is preliminary data.</text>
</comment>
<proteinExistence type="predicted"/>
<dbReference type="PANTHER" id="PTHR21496:SF23">
    <property type="entry name" value="3-PHENYLPROPIONATE_CINNAMIC ACID DIOXYGENASE FERREDOXIN SUBUNIT"/>
    <property type="match status" value="1"/>
</dbReference>
<dbReference type="Gene3D" id="2.102.10.10">
    <property type="entry name" value="Rieske [2Fe-2S] iron-sulphur domain"/>
    <property type="match status" value="1"/>
</dbReference>
<dbReference type="OrthoDB" id="9795104at2"/>
<dbReference type="AlphaFoldDB" id="A0A198A8E7"/>
<gene>
    <name evidence="6" type="ORF">A8708_14710</name>
</gene>
<dbReference type="CDD" id="cd03467">
    <property type="entry name" value="Rieske"/>
    <property type="match status" value="1"/>
</dbReference>
<evidence type="ECO:0000259" key="5">
    <source>
        <dbReference type="PROSITE" id="PS51296"/>
    </source>
</evidence>
<accession>A0A198A8E7</accession>
<dbReference type="InterPro" id="IPR036922">
    <property type="entry name" value="Rieske_2Fe-2S_sf"/>
</dbReference>
<dbReference type="RefSeq" id="WP_068665333.1">
    <property type="nucleotide sequence ID" value="NZ_LYPB01000070.1"/>
</dbReference>
<dbReference type="PANTHER" id="PTHR21496">
    <property type="entry name" value="FERREDOXIN-RELATED"/>
    <property type="match status" value="1"/>
</dbReference>
<dbReference type="Proteomes" id="UP000078454">
    <property type="component" value="Unassembled WGS sequence"/>
</dbReference>
<dbReference type="GO" id="GO:0016705">
    <property type="term" value="F:oxidoreductase activity, acting on paired donors, with incorporation or reduction of molecular oxygen"/>
    <property type="evidence" value="ECO:0007669"/>
    <property type="project" value="UniProtKB-ARBA"/>
</dbReference>
<protein>
    <submittedName>
        <fullName evidence="6">2Fe-2S ferredoxin</fullName>
    </submittedName>
</protein>
<evidence type="ECO:0000256" key="2">
    <source>
        <dbReference type="ARBA" id="ARBA00022723"/>
    </source>
</evidence>
<dbReference type="STRING" id="1850517.A8708_14710"/>
<feature type="domain" description="Rieske" evidence="5">
    <location>
        <begin position="7"/>
        <end position="118"/>
    </location>
</feature>
<organism evidence="6 7">
    <name type="scientific">Paenibacillus oryzisoli</name>
    <dbReference type="NCBI Taxonomy" id="1850517"/>
    <lineage>
        <taxon>Bacteria</taxon>
        <taxon>Bacillati</taxon>
        <taxon>Bacillota</taxon>
        <taxon>Bacilli</taxon>
        <taxon>Bacillales</taxon>
        <taxon>Paenibacillaceae</taxon>
        <taxon>Paenibacillus</taxon>
    </lineage>
</organism>
<dbReference type="InterPro" id="IPR017941">
    <property type="entry name" value="Rieske_2Fe-2S"/>
</dbReference>
<name>A0A198A8E7_9BACL</name>
<dbReference type="PROSITE" id="PS51296">
    <property type="entry name" value="RIESKE"/>
    <property type="match status" value="1"/>
</dbReference>
<keyword evidence="3" id="KW-0408">Iron</keyword>
<sequence length="120" mass="13554">MSKVKSRYAVSSVQELAEKGRKIIEVKGIEIGVFLVNGSYYAWRNMCPHGAAPVCEGVVCGTRLPSLVYEYEYGRDQEILRCPWHGWEFGLIDGKHLVEGSVQLRGYEVEVEGNEIYVLI</sequence>
<dbReference type="GO" id="GO:0051537">
    <property type="term" value="F:2 iron, 2 sulfur cluster binding"/>
    <property type="evidence" value="ECO:0007669"/>
    <property type="project" value="UniProtKB-KW"/>
</dbReference>
<dbReference type="SUPFAM" id="SSF50022">
    <property type="entry name" value="ISP domain"/>
    <property type="match status" value="1"/>
</dbReference>
<keyword evidence="2" id="KW-0479">Metal-binding</keyword>
<evidence type="ECO:0000256" key="4">
    <source>
        <dbReference type="ARBA" id="ARBA00023014"/>
    </source>
</evidence>
<evidence type="ECO:0000256" key="3">
    <source>
        <dbReference type="ARBA" id="ARBA00023004"/>
    </source>
</evidence>
<dbReference type="EMBL" id="LYPB01000070">
    <property type="protein sequence ID" value="OAS17739.1"/>
    <property type="molecule type" value="Genomic_DNA"/>
</dbReference>
<reference evidence="6 7" key="1">
    <citation type="submission" date="2016-05" db="EMBL/GenBank/DDBJ databases">
        <title>Paenibacillus sp. 1ZS3-15 nov., isolated from the rhizosphere soil.</title>
        <authorList>
            <person name="Zhang X.X."/>
            <person name="Zhang J."/>
        </authorList>
    </citation>
    <scope>NUCLEOTIDE SEQUENCE [LARGE SCALE GENOMIC DNA]</scope>
    <source>
        <strain evidence="6 7">1ZS3-15</strain>
    </source>
</reference>
<keyword evidence="7" id="KW-1185">Reference proteome</keyword>
<keyword evidence="1" id="KW-0001">2Fe-2S</keyword>
<keyword evidence="4" id="KW-0411">Iron-sulfur</keyword>
<dbReference type="GO" id="GO:0046872">
    <property type="term" value="F:metal ion binding"/>
    <property type="evidence" value="ECO:0007669"/>
    <property type="project" value="UniProtKB-KW"/>
</dbReference>
<dbReference type="Pfam" id="PF00355">
    <property type="entry name" value="Rieske"/>
    <property type="match status" value="1"/>
</dbReference>
<evidence type="ECO:0000313" key="6">
    <source>
        <dbReference type="EMBL" id="OAS17739.1"/>
    </source>
</evidence>